<evidence type="ECO:0000256" key="1">
    <source>
        <dbReference type="ARBA" id="ARBA00011073"/>
    </source>
</evidence>
<sequence>MDFRVILAILLPLFPWPTIAAAAPSIKGGASSSRYIVELKAGVSQKDWLQRLRLPANTVQWDLVNGFAATLNDDDLRDLRASSDVVNISEDGITSSERWQGLSHSSNYQFPYNDAAAGAGVDIYVFSFCVMLKHRFHSGVDNMYGQVTGTYISSVVAGTRWGVAKNVSAQLSQILTDVLKRARISGLDWIAKDVKATKRPAVVHLHSTRGPDFGPSDIFDNAVANIGAGDENQDVLSSPWPSPARVPSVITVGAVDINDARSSFSNYGPAVDIFAPGTNVFCADVGNMSTSPYRITNNLQGLTLYQASSVVAGIVAYLISKDGNVSPAVMKEKLVRLGAKGVISGIPNGTANVLAQLGPP</sequence>
<reference evidence="6 7" key="1">
    <citation type="journal article" date="2019" name="Nat. Ecol. Evol.">
        <title>Megaphylogeny resolves global patterns of mushroom evolution.</title>
        <authorList>
            <person name="Varga T."/>
            <person name="Krizsan K."/>
            <person name="Foldi C."/>
            <person name="Dima B."/>
            <person name="Sanchez-Garcia M."/>
            <person name="Sanchez-Ramirez S."/>
            <person name="Szollosi G.J."/>
            <person name="Szarkandi J.G."/>
            <person name="Papp V."/>
            <person name="Albert L."/>
            <person name="Andreopoulos W."/>
            <person name="Angelini C."/>
            <person name="Antonin V."/>
            <person name="Barry K.W."/>
            <person name="Bougher N.L."/>
            <person name="Buchanan P."/>
            <person name="Buyck B."/>
            <person name="Bense V."/>
            <person name="Catcheside P."/>
            <person name="Chovatia M."/>
            <person name="Cooper J."/>
            <person name="Damon W."/>
            <person name="Desjardin D."/>
            <person name="Finy P."/>
            <person name="Geml J."/>
            <person name="Haridas S."/>
            <person name="Hughes K."/>
            <person name="Justo A."/>
            <person name="Karasinski D."/>
            <person name="Kautmanova I."/>
            <person name="Kiss B."/>
            <person name="Kocsube S."/>
            <person name="Kotiranta H."/>
            <person name="LaButti K.M."/>
            <person name="Lechner B.E."/>
            <person name="Liimatainen K."/>
            <person name="Lipzen A."/>
            <person name="Lukacs Z."/>
            <person name="Mihaltcheva S."/>
            <person name="Morgado L.N."/>
            <person name="Niskanen T."/>
            <person name="Noordeloos M.E."/>
            <person name="Ohm R.A."/>
            <person name="Ortiz-Santana B."/>
            <person name="Ovrebo C."/>
            <person name="Racz N."/>
            <person name="Riley R."/>
            <person name="Savchenko A."/>
            <person name="Shiryaev A."/>
            <person name="Soop K."/>
            <person name="Spirin V."/>
            <person name="Szebenyi C."/>
            <person name="Tomsovsky M."/>
            <person name="Tulloss R.E."/>
            <person name="Uehling J."/>
            <person name="Grigoriev I.V."/>
            <person name="Vagvolgyi C."/>
            <person name="Papp T."/>
            <person name="Martin F.M."/>
            <person name="Miettinen O."/>
            <person name="Hibbett D.S."/>
            <person name="Nagy L.G."/>
        </authorList>
    </citation>
    <scope>NUCLEOTIDE SEQUENCE [LARGE SCALE GENOMIC DNA]</scope>
    <source>
        <strain evidence="6 7">CBS 121175</strain>
    </source>
</reference>
<feature type="signal peptide" evidence="4">
    <location>
        <begin position="1"/>
        <end position="21"/>
    </location>
</feature>
<evidence type="ECO:0000313" key="6">
    <source>
        <dbReference type="EMBL" id="TFK17636.1"/>
    </source>
</evidence>
<protein>
    <submittedName>
        <fullName evidence="6">Serine proteinase</fullName>
    </submittedName>
</protein>
<feature type="chain" id="PRO_5022719870" evidence="4">
    <location>
        <begin position="22"/>
        <end position="360"/>
    </location>
</feature>
<keyword evidence="3" id="KW-0378">Hydrolase</keyword>
<dbReference type="PANTHER" id="PTHR43806">
    <property type="entry name" value="PEPTIDASE S8"/>
    <property type="match status" value="1"/>
</dbReference>
<evidence type="ECO:0000256" key="2">
    <source>
        <dbReference type="ARBA" id="ARBA00022670"/>
    </source>
</evidence>
<evidence type="ECO:0000313" key="7">
    <source>
        <dbReference type="Proteomes" id="UP000307440"/>
    </source>
</evidence>
<dbReference type="InterPro" id="IPR036852">
    <property type="entry name" value="Peptidase_S8/S53_dom_sf"/>
</dbReference>
<evidence type="ECO:0000259" key="5">
    <source>
        <dbReference type="Pfam" id="PF00082"/>
    </source>
</evidence>
<dbReference type="Gene3D" id="3.40.50.200">
    <property type="entry name" value="Peptidase S8/S53 domain"/>
    <property type="match status" value="1"/>
</dbReference>
<dbReference type="InterPro" id="IPR050131">
    <property type="entry name" value="Peptidase_S8_subtilisin-like"/>
</dbReference>
<dbReference type="InterPro" id="IPR037045">
    <property type="entry name" value="S8pro/Inhibitor_I9_sf"/>
</dbReference>
<comment type="similarity">
    <text evidence="1">Belongs to the peptidase S8 family.</text>
</comment>
<keyword evidence="3" id="KW-0720">Serine protease</keyword>
<dbReference type="Pfam" id="PF00082">
    <property type="entry name" value="Peptidase_S8"/>
    <property type="match status" value="1"/>
</dbReference>
<name>A0A5C3KC27_COPMA</name>
<dbReference type="PANTHER" id="PTHR43806:SF66">
    <property type="entry name" value="SERIN ENDOPEPTIDASE"/>
    <property type="match status" value="1"/>
</dbReference>
<dbReference type="GO" id="GO:0004252">
    <property type="term" value="F:serine-type endopeptidase activity"/>
    <property type="evidence" value="ECO:0007669"/>
    <property type="project" value="InterPro"/>
</dbReference>
<proteinExistence type="inferred from homology"/>
<keyword evidence="7" id="KW-1185">Reference proteome</keyword>
<dbReference type="SUPFAM" id="SSF52743">
    <property type="entry name" value="Subtilisin-like"/>
    <property type="match status" value="1"/>
</dbReference>
<feature type="domain" description="Peptidase S8/S53" evidence="5">
    <location>
        <begin position="228"/>
        <end position="336"/>
    </location>
</feature>
<keyword evidence="2" id="KW-0645">Protease</keyword>
<dbReference type="SUPFAM" id="SSF54897">
    <property type="entry name" value="Protease propeptides/inhibitors"/>
    <property type="match status" value="1"/>
</dbReference>
<keyword evidence="4" id="KW-0732">Signal</keyword>
<gene>
    <name evidence="6" type="ORF">FA15DRAFT_604699</name>
</gene>
<organism evidence="6 7">
    <name type="scientific">Coprinopsis marcescibilis</name>
    <name type="common">Agaric fungus</name>
    <name type="synonym">Psathyrella marcescibilis</name>
    <dbReference type="NCBI Taxonomy" id="230819"/>
    <lineage>
        <taxon>Eukaryota</taxon>
        <taxon>Fungi</taxon>
        <taxon>Dikarya</taxon>
        <taxon>Basidiomycota</taxon>
        <taxon>Agaricomycotina</taxon>
        <taxon>Agaricomycetes</taxon>
        <taxon>Agaricomycetidae</taxon>
        <taxon>Agaricales</taxon>
        <taxon>Agaricineae</taxon>
        <taxon>Psathyrellaceae</taxon>
        <taxon>Coprinopsis</taxon>
    </lineage>
</organism>
<dbReference type="AlphaFoldDB" id="A0A5C3KC27"/>
<dbReference type="GO" id="GO:0005615">
    <property type="term" value="C:extracellular space"/>
    <property type="evidence" value="ECO:0007669"/>
    <property type="project" value="TreeGrafter"/>
</dbReference>
<dbReference type="InterPro" id="IPR000209">
    <property type="entry name" value="Peptidase_S8/S53_dom"/>
</dbReference>
<evidence type="ECO:0000256" key="4">
    <source>
        <dbReference type="SAM" id="SignalP"/>
    </source>
</evidence>
<evidence type="ECO:0000256" key="3">
    <source>
        <dbReference type="ARBA" id="ARBA00022825"/>
    </source>
</evidence>
<dbReference type="EMBL" id="ML210482">
    <property type="protein sequence ID" value="TFK17636.1"/>
    <property type="molecule type" value="Genomic_DNA"/>
</dbReference>
<accession>A0A5C3KC27</accession>
<dbReference type="OrthoDB" id="19448at2759"/>
<dbReference type="Proteomes" id="UP000307440">
    <property type="component" value="Unassembled WGS sequence"/>
</dbReference>
<dbReference type="STRING" id="230819.A0A5C3KC27"/>
<dbReference type="Gene3D" id="3.30.70.80">
    <property type="entry name" value="Peptidase S8 propeptide/proteinase inhibitor I9"/>
    <property type="match status" value="1"/>
</dbReference>
<dbReference type="GO" id="GO:0006508">
    <property type="term" value="P:proteolysis"/>
    <property type="evidence" value="ECO:0007669"/>
    <property type="project" value="UniProtKB-KW"/>
</dbReference>